<dbReference type="AlphaFoldDB" id="A0A6M3KEZ5"/>
<gene>
    <name evidence="1" type="ORF">MM415A00702_0016</name>
    <name evidence="2" type="ORF">MM415B02335_0014</name>
</gene>
<organism evidence="1">
    <name type="scientific">viral metagenome</name>
    <dbReference type="NCBI Taxonomy" id="1070528"/>
    <lineage>
        <taxon>unclassified sequences</taxon>
        <taxon>metagenomes</taxon>
        <taxon>organismal metagenomes</taxon>
    </lineage>
</organism>
<sequence length="97" mass="10321">MANVIDKDPIVLDTFTANVTIKSTQIRIRKIVLIGAATDVACLEDADGNHIAILKSLGAISELDFGKSGKLFSGLSFNYDDINSGLGSGDYILIYLA</sequence>
<reference evidence="1" key="1">
    <citation type="submission" date="2020-03" db="EMBL/GenBank/DDBJ databases">
        <title>The deep terrestrial virosphere.</title>
        <authorList>
            <person name="Holmfeldt K."/>
            <person name="Nilsson E."/>
            <person name="Simone D."/>
            <person name="Lopez-Fernandez M."/>
            <person name="Wu X."/>
            <person name="de Brujin I."/>
            <person name="Lundin D."/>
            <person name="Andersson A."/>
            <person name="Bertilsson S."/>
            <person name="Dopson M."/>
        </authorList>
    </citation>
    <scope>NUCLEOTIDE SEQUENCE</scope>
    <source>
        <strain evidence="1">MM415A00702</strain>
        <strain evidence="2">MM415B02335</strain>
    </source>
</reference>
<name>A0A6M3KEZ5_9ZZZZ</name>
<evidence type="ECO:0000313" key="2">
    <source>
        <dbReference type="EMBL" id="QJA84888.1"/>
    </source>
</evidence>
<dbReference type="EMBL" id="MT142425">
    <property type="protein sequence ID" value="QJA80517.1"/>
    <property type="molecule type" value="Genomic_DNA"/>
</dbReference>
<protein>
    <submittedName>
        <fullName evidence="1">Uncharacterized protein</fullName>
    </submittedName>
</protein>
<proteinExistence type="predicted"/>
<dbReference type="EMBL" id="MT142539">
    <property type="protein sequence ID" value="QJA84888.1"/>
    <property type="molecule type" value="Genomic_DNA"/>
</dbReference>
<evidence type="ECO:0000313" key="1">
    <source>
        <dbReference type="EMBL" id="QJA80517.1"/>
    </source>
</evidence>
<accession>A0A6M3KEZ5</accession>